<feature type="non-terminal residue" evidence="1">
    <location>
        <position position="69"/>
    </location>
</feature>
<dbReference type="GeneID" id="25915005"/>
<gene>
    <name evidence="1" type="ORF">SARC_14501</name>
</gene>
<dbReference type="EMBL" id="KQ246305">
    <property type="protein sequence ID" value="KNC72938.1"/>
    <property type="molecule type" value="Genomic_DNA"/>
</dbReference>
<dbReference type="RefSeq" id="XP_014146840.1">
    <property type="nucleotide sequence ID" value="XM_014291365.1"/>
</dbReference>
<dbReference type="AlphaFoldDB" id="A0A0L0F9Z6"/>
<dbReference type="Gene3D" id="3.80.10.10">
    <property type="entry name" value="Ribonuclease Inhibitor"/>
    <property type="match status" value="1"/>
</dbReference>
<reference evidence="1 2" key="1">
    <citation type="submission" date="2011-02" db="EMBL/GenBank/DDBJ databases">
        <title>The Genome Sequence of Sphaeroforma arctica JP610.</title>
        <authorList>
            <consortium name="The Broad Institute Genome Sequencing Platform"/>
            <person name="Russ C."/>
            <person name="Cuomo C."/>
            <person name="Young S.K."/>
            <person name="Zeng Q."/>
            <person name="Gargeya S."/>
            <person name="Alvarado L."/>
            <person name="Berlin A."/>
            <person name="Chapman S.B."/>
            <person name="Chen Z."/>
            <person name="Freedman E."/>
            <person name="Gellesch M."/>
            <person name="Goldberg J."/>
            <person name="Griggs A."/>
            <person name="Gujja S."/>
            <person name="Heilman E."/>
            <person name="Heiman D."/>
            <person name="Howarth C."/>
            <person name="Mehta T."/>
            <person name="Neiman D."/>
            <person name="Pearson M."/>
            <person name="Roberts A."/>
            <person name="Saif S."/>
            <person name="Shea T."/>
            <person name="Shenoy N."/>
            <person name="Sisk P."/>
            <person name="Stolte C."/>
            <person name="Sykes S."/>
            <person name="White J."/>
            <person name="Yandava C."/>
            <person name="Burger G."/>
            <person name="Gray M.W."/>
            <person name="Holland P.W.H."/>
            <person name="King N."/>
            <person name="Lang F.B.F."/>
            <person name="Roger A.J."/>
            <person name="Ruiz-Trillo I."/>
            <person name="Haas B."/>
            <person name="Nusbaum C."/>
            <person name="Birren B."/>
        </authorList>
    </citation>
    <scope>NUCLEOTIDE SEQUENCE [LARGE SCALE GENOMIC DNA]</scope>
    <source>
        <strain evidence="1 2">JP610</strain>
    </source>
</reference>
<name>A0A0L0F9Z6_9EUKA</name>
<dbReference type="Proteomes" id="UP000054560">
    <property type="component" value="Unassembled WGS sequence"/>
</dbReference>
<proteinExistence type="predicted"/>
<accession>A0A0L0F9Z6</accession>
<protein>
    <submittedName>
        <fullName evidence="1">Uncharacterized protein</fullName>
    </submittedName>
</protein>
<organism evidence="1 2">
    <name type="scientific">Sphaeroforma arctica JP610</name>
    <dbReference type="NCBI Taxonomy" id="667725"/>
    <lineage>
        <taxon>Eukaryota</taxon>
        <taxon>Ichthyosporea</taxon>
        <taxon>Ichthyophonida</taxon>
        <taxon>Sphaeroforma</taxon>
    </lineage>
</organism>
<feature type="non-terminal residue" evidence="1">
    <location>
        <position position="1"/>
    </location>
</feature>
<sequence>LLINLFGGNPKMEEILAGSTAITKLEKRLFDGLPKLEALYLSNGIGILAEIDAGTFDNNTEGTKLVFFQ</sequence>
<evidence type="ECO:0000313" key="1">
    <source>
        <dbReference type="EMBL" id="KNC72938.1"/>
    </source>
</evidence>
<keyword evidence="2" id="KW-1185">Reference proteome</keyword>
<dbReference type="SUPFAM" id="SSF52058">
    <property type="entry name" value="L domain-like"/>
    <property type="match status" value="1"/>
</dbReference>
<evidence type="ECO:0000313" key="2">
    <source>
        <dbReference type="Proteomes" id="UP000054560"/>
    </source>
</evidence>
<dbReference type="InterPro" id="IPR032675">
    <property type="entry name" value="LRR_dom_sf"/>
</dbReference>